<dbReference type="Gene3D" id="3.40.50.720">
    <property type="entry name" value="NAD(P)-binding Rossmann-like Domain"/>
    <property type="match status" value="1"/>
</dbReference>
<reference evidence="32" key="1">
    <citation type="submission" date="2019-12" db="EMBL/GenBank/DDBJ databases">
        <title>Genome sequencing and annotation of Brassica cretica.</title>
        <authorList>
            <person name="Studholme D.J."/>
            <person name="Sarris P.F."/>
        </authorList>
    </citation>
    <scope>NUCLEOTIDE SEQUENCE</scope>
    <source>
        <strain evidence="32">PFS-001/15</strain>
        <tissue evidence="32">Leaf</tissue>
    </source>
</reference>
<evidence type="ECO:0000256" key="3">
    <source>
        <dbReference type="ARBA" id="ARBA00004766"/>
    </source>
</evidence>
<evidence type="ECO:0000256" key="19">
    <source>
        <dbReference type="ARBA" id="ARBA00022840"/>
    </source>
</evidence>
<evidence type="ECO:0000256" key="5">
    <source>
        <dbReference type="ARBA" id="ARBA00005056"/>
    </source>
</evidence>
<keyword evidence="14" id="KW-0791">Threonine biosynthesis</keyword>
<dbReference type="FunFam" id="3.30.360.10:FF:000006">
    <property type="entry name" value="Bifunctional aspartokinase/homoserine dehydrogenase"/>
    <property type="match status" value="1"/>
</dbReference>
<name>A0A8S9HRS1_BRACR</name>
<keyword evidence="19" id="KW-0067">ATP-binding</keyword>
<evidence type="ECO:0000256" key="26">
    <source>
        <dbReference type="ARBA" id="ARBA00023167"/>
    </source>
</evidence>
<gene>
    <name evidence="32" type="ORF">F2Q68_00014965</name>
</gene>
<comment type="pathway">
    <text evidence="7">Amino-acid biosynthesis; L-threonine biosynthesis; L-threonine from L-aspartate: step 1/5.</text>
</comment>
<dbReference type="InterPro" id="IPR011147">
    <property type="entry name" value="Bifunc_Aspkin/hSer_DH"/>
</dbReference>
<evidence type="ECO:0000313" key="33">
    <source>
        <dbReference type="Proteomes" id="UP000712281"/>
    </source>
</evidence>
<comment type="catalytic activity">
    <reaction evidence="29">
        <text>L-aspartate + ATP = 4-phospho-L-aspartate + ADP</text>
        <dbReference type="Rhea" id="RHEA:23776"/>
        <dbReference type="ChEBI" id="CHEBI:29991"/>
        <dbReference type="ChEBI" id="CHEBI:30616"/>
        <dbReference type="ChEBI" id="CHEBI:57535"/>
        <dbReference type="ChEBI" id="CHEBI:456216"/>
        <dbReference type="EC" id="2.7.2.4"/>
    </reaction>
    <physiologicalReaction direction="left-to-right" evidence="29">
        <dbReference type="Rhea" id="RHEA:23777"/>
    </physiologicalReaction>
</comment>
<evidence type="ECO:0000256" key="9">
    <source>
        <dbReference type="ARBA" id="ARBA00010046"/>
    </source>
</evidence>
<comment type="subcellular location">
    <subcellularLocation>
        <location evidence="2">Plastid</location>
        <location evidence="2">Chloroplast</location>
    </subcellularLocation>
</comment>
<keyword evidence="12" id="KW-0934">Plastid</keyword>
<dbReference type="PROSITE" id="PS00324">
    <property type="entry name" value="ASPARTOKINASE"/>
    <property type="match status" value="1"/>
</dbReference>
<dbReference type="FunFam" id="3.40.1160.10:FF:000017">
    <property type="entry name" value="Bifunctional aspartokinase/homoserine dehydrogenase"/>
    <property type="match status" value="1"/>
</dbReference>
<dbReference type="InterPro" id="IPR045865">
    <property type="entry name" value="ACT-like_dom_sf"/>
</dbReference>
<keyword evidence="10" id="KW-0150">Chloroplast</keyword>
<dbReference type="InterPro" id="IPR001048">
    <property type="entry name" value="Asp/Glu/Uridylate_kinase"/>
</dbReference>
<evidence type="ECO:0000256" key="16">
    <source>
        <dbReference type="ARBA" id="ARBA00022737"/>
    </source>
</evidence>
<dbReference type="Pfam" id="PF22468">
    <property type="entry name" value="ACT_9"/>
    <property type="match status" value="2"/>
</dbReference>
<evidence type="ECO:0000256" key="20">
    <source>
        <dbReference type="ARBA" id="ARBA00022857"/>
    </source>
</evidence>
<protein>
    <recommendedName>
        <fullName evidence="31">ACT domain-containing protein</fullName>
    </recommendedName>
</protein>
<dbReference type="Proteomes" id="UP000712281">
    <property type="component" value="Unassembled WGS sequence"/>
</dbReference>
<keyword evidence="17" id="KW-0547">Nucleotide-binding</keyword>
<dbReference type="InterPro" id="IPR005106">
    <property type="entry name" value="Asp/hSer_DH_NAD-bd"/>
</dbReference>
<evidence type="ECO:0000256" key="30">
    <source>
        <dbReference type="ARBA" id="ARBA00048841"/>
    </source>
</evidence>
<comment type="pathway">
    <text evidence="3">Amino-acid biosynthesis; L-lysine biosynthesis via DAP pathway; (S)-tetrahydrodipicolinate from L-aspartate: step 1/4.</text>
</comment>
<dbReference type="InterPro" id="IPR002912">
    <property type="entry name" value="ACT_dom"/>
</dbReference>
<evidence type="ECO:0000256" key="4">
    <source>
        <dbReference type="ARBA" id="ARBA00004986"/>
    </source>
</evidence>
<evidence type="ECO:0000256" key="12">
    <source>
        <dbReference type="ARBA" id="ARBA00022640"/>
    </source>
</evidence>
<dbReference type="GO" id="GO:0004072">
    <property type="term" value="F:aspartate kinase activity"/>
    <property type="evidence" value="ECO:0007669"/>
    <property type="project" value="UniProtKB-EC"/>
</dbReference>
<dbReference type="NCBIfam" id="NF006959">
    <property type="entry name" value="PRK09436.1"/>
    <property type="match status" value="1"/>
</dbReference>
<dbReference type="GO" id="GO:0050661">
    <property type="term" value="F:NADP binding"/>
    <property type="evidence" value="ECO:0007669"/>
    <property type="project" value="InterPro"/>
</dbReference>
<evidence type="ECO:0000256" key="25">
    <source>
        <dbReference type="ARBA" id="ARBA00023154"/>
    </source>
</evidence>
<comment type="caution">
    <text evidence="32">The sequence shown here is derived from an EMBL/GenBank/DDBJ whole genome shotgun (WGS) entry which is preliminary data.</text>
</comment>
<dbReference type="FunFam" id="3.30.2130.10:FF:000001">
    <property type="entry name" value="Bifunctional aspartokinase/homoserine dehydrogenase"/>
    <property type="match status" value="1"/>
</dbReference>
<accession>A0A8S9HRS1</accession>
<evidence type="ECO:0000256" key="24">
    <source>
        <dbReference type="ARBA" id="ARBA00023053"/>
    </source>
</evidence>
<dbReference type="SUPFAM" id="SSF53633">
    <property type="entry name" value="Carbamate kinase-like"/>
    <property type="match status" value="1"/>
</dbReference>
<dbReference type="Gene3D" id="3.30.360.10">
    <property type="entry name" value="Dihydrodipicolinate Reductase, domain 2"/>
    <property type="match status" value="1"/>
</dbReference>
<dbReference type="SUPFAM" id="SSF55347">
    <property type="entry name" value="Glyceraldehyde-3-phosphate dehydrogenase-like, C-terminal domain"/>
    <property type="match status" value="1"/>
</dbReference>
<dbReference type="GO" id="GO:0005524">
    <property type="term" value="F:ATP binding"/>
    <property type="evidence" value="ECO:0007669"/>
    <property type="project" value="UniProtKB-KW"/>
</dbReference>
<dbReference type="GO" id="GO:0004412">
    <property type="term" value="F:homoserine dehydrogenase activity"/>
    <property type="evidence" value="ECO:0007669"/>
    <property type="project" value="UniProtKB-EC"/>
</dbReference>
<dbReference type="InterPro" id="IPR036291">
    <property type="entry name" value="NAD(P)-bd_dom_sf"/>
</dbReference>
<evidence type="ECO:0000256" key="10">
    <source>
        <dbReference type="ARBA" id="ARBA00022528"/>
    </source>
</evidence>
<dbReference type="GO" id="GO:0009507">
    <property type="term" value="C:chloroplast"/>
    <property type="evidence" value="ECO:0007669"/>
    <property type="project" value="UniProtKB-SubCell"/>
</dbReference>
<dbReference type="Pfam" id="PF03447">
    <property type="entry name" value="NAD_binding_3"/>
    <property type="match status" value="1"/>
</dbReference>
<dbReference type="GO" id="GO:0009085">
    <property type="term" value="P:lysine biosynthetic process"/>
    <property type="evidence" value="ECO:0007669"/>
    <property type="project" value="UniProtKB-KW"/>
</dbReference>
<dbReference type="PROSITE" id="PS51671">
    <property type="entry name" value="ACT"/>
    <property type="match status" value="2"/>
</dbReference>
<dbReference type="AlphaFoldDB" id="A0A8S9HRS1"/>
<evidence type="ECO:0000256" key="2">
    <source>
        <dbReference type="ARBA" id="ARBA00004229"/>
    </source>
</evidence>
<dbReference type="NCBIfam" id="TIGR00657">
    <property type="entry name" value="asp_kinases"/>
    <property type="match status" value="1"/>
</dbReference>
<dbReference type="InterPro" id="IPR001342">
    <property type="entry name" value="HDH_cat"/>
</dbReference>
<evidence type="ECO:0000256" key="15">
    <source>
        <dbReference type="ARBA" id="ARBA00022723"/>
    </source>
</evidence>
<evidence type="ECO:0000256" key="28">
    <source>
        <dbReference type="ARBA" id="ARBA00044938"/>
    </source>
</evidence>
<dbReference type="InterPro" id="IPR036393">
    <property type="entry name" value="AceGlu_kinase-like_sf"/>
</dbReference>
<comment type="cofactor">
    <cofactor evidence="1">
        <name>a metal cation</name>
        <dbReference type="ChEBI" id="CHEBI:25213"/>
    </cofactor>
</comment>
<dbReference type="SUPFAM" id="SSF51735">
    <property type="entry name" value="NAD(P)-binding Rossmann-fold domains"/>
    <property type="match status" value="1"/>
</dbReference>
<evidence type="ECO:0000256" key="13">
    <source>
        <dbReference type="ARBA" id="ARBA00022679"/>
    </source>
</evidence>
<evidence type="ECO:0000256" key="8">
    <source>
        <dbReference type="ARBA" id="ARBA00007952"/>
    </source>
</evidence>
<keyword evidence="26" id="KW-0486">Methionine biosynthesis</keyword>
<dbReference type="GO" id="GO:0009088">
    <property type="term" value="P:threonine biosynthetic process"/>
    <property type="evidence" value="ECO:0007669"/>
    <property type="project" value="UniProtKB-KW"/>
</dbReference>
<dbReference type="InterPro" id="IPR041743">
    <property type="entry name" value="AK-HSDH_N"/>
</dbReference>
<dbReference type="InterPro" id="IPR001341">
    <property type="entry name" value="Asp_kinase"/>
</dbReference>
<comment type="pathway">
    <text evidence="5">Amino-acid biosynthesis; L-threonine biosynthesis; L-threonine from L-aspartate: step 3/5.</text>
</comment>
<dbReference type="PANTHER" id="PTHR43070">
    <property type="match status" value="1"/>
</dbReference>
<dbReference type="Gene3D" id="3.30.2130.10">
    <property type="entry name" value="VC0802-like"/>
    <property type="match status" value="1"/>
</dbReference>
<dbReference type="FunFam" id="3.40.50.720:FF:000083">
    <property type="entry name" value="Bifunctional aspartokinase/homoserine dehydrogenase"/>
    <property type="match status" value="1"/>
</dbReference>
<keyword evidence="24" id="KW-0915">Sodium</keyword>
<feature type="domain" description="ACT" evidence="31">
    <location>
        <begin position="407"/>
        <end position="482"/>
    </location>
</feature>
<evidence type="ECO:0000256" key="6">
    <source>
        <dbReference type="ARBA" id="ARBA00005062"/>
    </source>
</evidence>
<dbReference type="CDD" id="cd04922">
    <property type="entry name" value="ACT_AKi-HSDH-ThrA_2"/>
    <property type="match status" value="1"/>
</dbReference>
<organism evidence="32 33">
    <name type="scientific">Brassica cretica</name>
    <name type="common">Mustard</name>
    <dbReference type="NCBI Taxonomy" id="69181"/>
    <lineage>
        <taxon>Eukaryota</taxon>
        <taxon>Viridiplantae</taxon>
        <taxon>Streptophyta</taxon>
        <taxon>Embryophyta</taxon>
        <taxon>Tracheophyta</taxon>
        <taxon>Spermatophyta</taxon>
        <taxon>Magnoliopsida</taxon>
        <taxon>eudicotyledons</taxon>
        <taxon>Gunneridae</taxon>
        <taxon>Pentapetalae</taxon>
        <taxon>rosids</taxon>
        <taxon>malvids</taxon>
        <taxon>Brassicales</taxon>
        <taxon>Brassicaceae</taxon>
        <taxon>Brassiceae</taxon>
        <taxon>Brassica</taxon>
    </lineage>
</organism>
<evidence type="ECO:0000256" key="1">
    <source>
        <dbReference type="ARBA" id="ARBA00001920"/>
    </source>
</evidence>
<keyword evidence="22" id="KW-0560">Oxidoreductase</keyword>
<evidence type="ECO:0000256" key="11">
    <source>
        <dbReference type="ARBA" id="ARBA00022605"/>
    </source>
</evidence>
<dbReference type="EMBL" id="QGKW02001940">
    <property type="protein sequence ID" value="KAF2557678.1"/>
    <property type="molecule type" value="Genomic_DNA"/>
</dbReference>
<keyword evidence="18" id="KW-0418">Kinase</keyword>
<sequence>MPVVSLAKIASSPAVTAGDFTVPCIYGKRLVSNRVSFGNSRRRSPVSHRVRSELQSPRVLGSVTDLSLDNSVENGHLPKGDSWAVHKFGGTCVGNSERIKDVADVVVNDVSSRKLVVVSAMAKVTDMMYDLIHRAQSRDDSYLSALDAVLEKHRATALELLDGDELASFSARLHNDINNLKAMLRAIYIAGHATESFSDFVVGHGELWSAQMLAAVVRKSGLDCTWMDARDVLVVVPNSSSQVDPDFAESEKRLEKWFSQNSAAKIIIATGFIASTPENIPTTLKRDGSDFSAAIMGALFRSHQLTIWTDVDGVYSADPRKVSDAVILKTLSYQEAWEMSYFGANVLHPRTIIPVMKYDIPIVIRNIFNLSAPGTMICRQIEDEDGYKLDAPVKGFATIDNLALVNVEGTGMAGVPGTASAIFSAVKEVGANVIMISQASSEHSVCFAVPEKEVKAVSEALNSRFRQALAGGRLSQIEIIPNCSILAAVGQKMASTPGVSATFFNALAKANINIRAIAQGCSEFNITVVVKREDCIRALRAVHSRFYLSRTTLAVGIIGPGLIGGTLLDQIRDQAAVLKEEFKIDLRVIGITSSSKMLLSESGVDLSRWRELMKEEGESANIEKFTQYVKGNHFIPNSVIVDCTADADIASSYYDWLLRGIHVVTPNKKANSGPLDQYLKIRDLQRKSYTHYFYEATVGAGLPIISTLRGLLETGDKILRIEGIFSGTLSYLFNNFVGNRSFSDVVAEAKQAGFTEPDPRDDLSGTDVARKVTILARESGLKLDLDSLPVQSLVPKPLQACASAEEFMQKLPQFDEELSKQRQEAEAAGEVLRYVGVVDAVGKKGTVELKRYKKDHPFAQLSGADNIIAFTTKRYKEQPLIVRGPGAGAQVTAGGIFSDILRLAFYLGAPS</sequence>
<dbReference type="PANTHER" id="PTHR43070:SF6">
    <property type="entry name" value="BIFUNCTIONAL ASPARTOKINASE_HOMOSERINE DEHYDROGENASE 1, CHLOROPLASTIC"/>
    <property type="match status" value="1"/>
</dbReference>
<dbReference type="InterPro" id="IPR019811">
    <property type="entry name" value="HDH_CS"/>
</dbReference>
<comment type="function">
    <text evidence="28">Bifunctional aspartate kinase and homoserine dehydrogenase that catalyzes the first and the third steps toward the synthesis of lysine, methionine and threonine from aspartate.</text>
</comment>
<comment type="similarity">
    <text evidence="8">In the C-terminal section; belongs to the homoserine dehydrogenase family.</text>
</comment>
<keyword evidence="20" id="KW-0521">NADP</keyword>
<dbReference type="Pfam" id="PF00742">
    <property type="entry name" value="Homoserine_dh"/>
    <property type="match status" value="1"/>
</dbReference>
<dbReference type="Pfam" id="PF00696">
    <property type="entry name" value="AA_kinase"/>
    <property type="match status" value="1"/>
</dbReference>
<evidence type="ECO:0000256" key="18">
    <source>
        <dbReference type="ARBA" id="ARBA00022777"/>
    </source>
</evidence>
<evidence type="ECO:0000256" key="14">
    <source>
        <dbReference type="ARBA" id="ARBA00022697"/>
    </source>
</evidence>
<comment type="pathway">
    <text evidence="4">Amino-acid biosynthesis; L-methionine biosynthesis via de novo pathway; L-homoserine from L-aspartate: step 1/3.</text>
</comment>
<evidence type="ECO:0000256" key="22">
    <source>
        <dbReference type="ARBA" id="ARBA00023002"/>
    </source>
</evidence>
<keyword evidence="25" id="KW-0457">Lysine biosynthesis</keyword>
<keyword evidence="16" id="KW-0677">Repeat</keyword>
<comment type="pathway">
    <text evidence="6">Amino-acid biosynthesis; L-methionine biosynthesis via de novo pathway; L-homoserine from L-aspartate: step 3/3.</text>
</comment>
<dbReference type="SUPFAM" id="SSF55021">
    <property type="entry name" value="ACT-like"/>
    <property type="match status" value="2"/>
</dbReference>
<evidence type="ECO:0000313" key="32">
    <source>
        <dbReference type="EMBL" id="KAF2557678.1"/>
    </source>
</evidence>
<evidence type="ECO:0000256" key="7">
    <source>
        <dbReference type="ARBA" id="ARBA00005139"/>
    </source>
</evidence>
<dbReference type="GO" id="GO:0009086">
    <property type="term" value="P:methionine biosynthetic process"/>
    <property type="evidence" value="ECO:0007669"/>
    <property type="project" value="UniProtKB-KW"/>
</dbReference>
<evidence type="ECO:0000256" key="17">
    <source>
        <dbReference type="ARBA" id="ARBA00022741"/>
    </source>
</evidence>
<comment type="catalytic activity">
    <reaction evidence="30">
        <text>L-homoserine + NADP(+) = L-aspartate 4-semialdehyde + NADPH + H(+)</text>
        <dbReference type="Rhea" id="RHEA:15761"/>
        <dbReference type="ChEBI" id="CHEBI:15378"/>
        <dbReference type="ChEBI" id="CHEBI:57476"/>
        <dbReference type="ChEBI" id="CHEBI:57783"/>
        <dbReference type="ChEBI" id="CHEBI:58349"/>
        <dbReference type="ChEBI" id="CHEBI:537519"/>
        <dbReference type="EC" id="1.1.1.3"/>
    </reaction>
    <physiologicalReaction direction="right-to-left" evidence="30">
        <dbReference type="Rhea" id="RHEA:15763"/>
    </physiologicalReaction>
</comment>
<evidence type="ECO:0000256" key="29">
    <source>
        <dbReference type="ARBA" id="ARBA00048561"/>
    </source>
</evidence>
<keyword evidence="23" id="KW-0520">NAD</keyword>
<dbReference type="NCBIfam" id="NF007003">
    <property type="entry name" value="PRK09466.1"/>
    <property type="match status" value="1"/>
</dbReference>
<dbReference type="PROSITE" id="PS01042">
    <property type="entry name" value="HOMOSER_DHGENASE"/>
    <property type="match status" value="1"/>
</dbReference>
<dbReference type="InterPro" id="IPR018042">
    <property type="entry name" value="Aspartate_kinase_CS"/>
</dbReference>
<comment type="similarity">
    <text evidence="9">In the N-terminal section; belongs to the aspartokinase family.</text>
</comment>
<dbReference type="CDD" id="cd04257">
    <property type="entry name" value="AAK_AK-HSDH"/>
    <property type="match status" value="1"/>
</dbReference>
<evidence type="ECO:0000256" key="23">
    <source>
        <dbReference type="ARBA" id="ARBA00023027"/>
    </source>
</evidence>
<feature type="domain" description="ACT" evidence="31">
    <location>
        <begin position="488"/>
        <end position="565"/>
    </location>
</feature>
<evidence type="ECO:0000256" key="21">
    <source>
        <dbReference type="ARBA" id="ARBA00022946"/>
    </source>
</evidence>
<dbReference type="Gene3D" id="3.40.1160.10">
    <property type="entry name" value="Acetylglutamate kinase-like"/>
    <property type="match status" value="1"/>
</dbReference>
<keyword evidence="27" id="KW-0511">Multifunctional enzyme</keyword>
<keyword evidence="15" id="KW-0479">Metal-binding</keyword>
<keyword evidence="13" id="KW-0808">Transferase</keyword>
<dbReference type="CDD" id="cd04921">
    <property type="entry name" value="ACT_AKi-HSDH-ThrA-like_1"/>
    <property type="match status" value="1"/>
</dbReference>
<keyword evidence="11" id="KW-0028">Amino-acid biosynthesis</keyword>
<dbReference type="GO" id="GO:0046872">
    <property type="term" value="F:metal ion binding"/>
    <property type="evidence" value="ECO:0007669"/>
    <property type="project" value="UniProtKB-KW"/>
</dbReference>
<proteinExistence type="inferred from homology"/>
<dbReference type="GO" id="GO:0009090">
    <property type="term" value="P:homoserine biosynthetic process"/>
    <property type="evidence" value="ECO:0007669"/>
    <property type="project" value="TreeGrafter"/>
</dbReference>
<evidence type="ECO:0000256" key="27">
    <source>
        <dbReference type="ARBA" id="ARBA00023268"/>
    </source>
</evidence>
<evidence type="ECO:0000259" key="31">
    <source>
        <dbReference type="PROSITE" id="PS51671"/>
    </source>
</evidence>
<dbReference type="InterPro" id="IPR054352">
    <property type="entry name" value="ACT_Aspartokinase"/>
</dbReference>
<keyword evidence="21" id="KW-0809">Transit peptide</keyword>